<dbReference type="SUPFAM" id="SSF55729">
    <property type="entry name" value="Acyl-CoA N-acyltransferases (Nat)"/>
    <property type="match status" value="1"/>
</dbReference>
<accession>A0AAV2ZCN9</accession>
<keyword evidence="2" id="KW-0012">Acyltransferase</keyword>
<organism evidence="4 5">
    <name type="scientific">Lagenidium giganteum</name>
    <dbReference type="NCBI Taxonomy" id="4803"/>
    <lineage>
        <taxon>Eukaryota</taxon>
        <taxon>Sar</taxon>
        <taxon>Stramenopiles</taxon>
        <taxon>Oomycota</taxon>
        <taxon>Peronosporomycetes</taxon>
        <taxon>Pythiales</taxon>
        <taxon>Pythiaceae</taxon>
    </lineage>
</organism>
<protein>
    <recommendedName>
        <fullName evidence="3">N-acetyltransferase domain-containing protein</fullName>
    </recommendedName>
</protein>
<feature type="domain" description="N-acetyltransferase" evidence="3">
    <location>
        <begin position="1"/>
        <end position="143"/>
    </location>
</feature>
<evidence type="ECO:0000313" key="5">
    <source>
        <dbReference type="Proteomes" id="UP001146120"/>
    </source>
</evidence>
<sequence>MLRIVNCAIFPVRYSDSFYADILLTPPGYTKFAYVDGCAVGAICCRLEPIDSPSNPHAQRTYIMTLGILEPYRRCGLASRLLNSVVMQSRQDGIDHVYLHVQTSNSAALRFYQRFGFQVTDMIKNYYRRIEPPDCYVLTKALT</sequence>
<dbReference type="CDD" id="cd04301">
    <property type="entry name" value="NAT_SF"/>
    <property type="match status" value="1"/>
</dbReference>
<dbReference type="GO" id="GO:0008080">
    <property type="term" value="F:N-acetyltransferase activity"/>
    <property type="evidence" value="ECO:0007669"/>
    <property type="project" value="TreeGrafter"/>
</dbReference>
<evidence type="ECO:0000256" key="2">
    <source>
        <dbReference type="ARBA" id="ARBA00023315"/>
    </source>
</evidence>
<evidence type="ECO:0000313" key="4">
    <source>
        <dbReference type="EMBL" id="DBA03789.1"/>
    </source>
</evidence>
<reference evidence="4" key="2">
    <citation type="journal article" date="2023" name="Microbiol Resour">
        <title>Decontamination and Annotation of the Draft Genome Sequence of the Oomycete Lagenidium giganteum ARSEF 373.</title>
        <authorList>
            <person name="Morgan W.R."/>
            <person name="Tartar A."/>
        </authorList>
    </citation>
    <scope>NUCLEOTIDE SEQUENCE</scope>
    <source>
        <strain evidence="4">ARSEF 373</strain>
    </source>
</reference>
<evidence type="ECO:0000256" key="1">
    <source>
        <dbReference type="ARBA" id="ARBA00022679"/>
    </source>
</evidence>
<dbReference type="Proteomes" id="UP001146120">
    <property type="component" value="Unassembled WGS sequence"/>
</dbReference>
<dbReference type="GO" id="GO:0031415">
    <property type="term" value="C:NatA complex"/>
    <property type="evidence" value="ECO:0007669"/>
    <property type="project" value="TreeGrafter"/>
</dbReference>
<dbReference type="InterPro" id="IPR051556">
    <property type="entry name" value="N-term/lysine_N-AcTrnsfr"/>
</dbReference>
<keyword evidence="5" id="KW-1185">Reference proteome</keyword>
<dbReference type="InterPro" id="IPR016181">
    <property type="entry name" value="Acyl_CoA_acyltransferase"/>
</dbReference>
<name>A0AAV2ZCN9_9STRA</name>
<evidence type="ECO:0000259" key="3">
    <source>
        <dbReference type="PROSITE" id="PS51186"/>
    </source>
</evidence>
<dbReference type="InterPro" id="IPR000182">
    <property type="entry name" value="GNAT_dom"/>
</dbReference>
<dbReference type="Pfam" id="PF00583">
    <property type="entry name" value="Acetyltransf_1"/>
    <property type="match status" value="1"/>
</dbReference>
<dbReference type="PANTHER" id="PTHR42919:SF8">
    <property type="entry name" value="N-ALPHA-ACETYLTRANSFERASE 50"/>
    <property type="match status" value="1"/>
</dbReference>
<keyword evidence="1" id="KW-0808">Transferase</keyword>
<dbReference type="AlphaFoldDB" id="A0AAV2ZCN9"/>
<proteinExistence type="predicted"/>
<gene>
    <name evidence="4" type="ORF">N0F65_005679</name>
</gene>
<reference evidence="4" key="1">
    <citation type="submission" date="2022-11" db="EMBL/GenBank/DDBJ databases">
        <authorList>
            <person name="Morgan W.R."/>
            <person name="Tartar A."/>
        </authorList>
    </citation>
    <scope>NUCLEOTIDE SEQUENCE</scope>
    <source>
        <strain evidence="4">ARSEF 373</strain>
    </source>
</reference>
<dbReference type="EMBL" id="DAKRPA010000015">
    <property type="protein sequence ID" value="DBA03789.1"/>
    <property type="molecule type" value="Genomic_DNA"/>
</dbReference>
<dbReference type="PROSITE" id="PS51186">
    <property type="entry name" value="GNAT"/>
    <property type="match status" value="1"/>
</dbReference>
<comment type="caution">
    <text evidence="4">The sequence shown here is derived from an EMBL/GenBank/DDBJ whole genome shotgun (WGS) entry which is preliminary data.</text>
</comment>
<dbReference type="PANTHER" id="PTHR42919">
    <property type="entry name" value="N-ALPHA-ACETYLTRANSFERASE"/>
    <property type="match status" value="1"/>
</dbReference>
<dbReference type="GO" id="GO:0007064">
    <property type="term" value="P:mitotic sister chromatid cohesion"/>
    <property type="evidence" value="ECO:0007669"/>
    <property type="project" value="TreeGrafter"/>
</dbReference>
<dbReference type="FunFam" id="3.40.630.30:FF:000006">
    <property type="entry name" value="Putative n-alpha-acetyltransferase 50"/>
    <property type="match status" value="1"/>
</dbReference>
<dbReference type="Gene3D" id="3.40.630.30">
    <property type="match status" value="1"/>
</dbReference>